<gene>
    <name evidence="1" type="ORF">TanjilG_00161</name>
</gene>
<protein>
    <submittedName>
        <fullName evidence="1">Uncharacterized protein</fullName>
    </submittedName>
</protein>
<evidence type="ECO:0000313" key="2">
    <source>
        <dbReference type="Proteomes" id="UP000188354"/>
    </source>
</evidence>
<proteinExistence type="predicted"/>
<evidence type="ECO:0000313" key="1">
    <source>
        <dbReference type="EMBL" id="OIV97132.1"/>
    </source>
</evidence>
<dbReference type="EMBL" id="CM007375">
    <property type="protein sequence ID" value="OIV97132.1"/>
    <property type="molecule type" value="Genomic_DNA"/>
</dbReference>
<dbReference type="AlphaFoldDB" id="A0A1J7H5X3"/>
<name>A0A1J7H5X3_LUPAN</name>
<organism evidence="1 2">
    <name type="scientific">Lupinus angustifolius</name>
    <name type="common">Narrow-leaved blue lupine</name>
    <dbReference type="NCBI Taxonomy" id="3871"/>
    <lineage>
        <taxon>Eukaryota</taxon>
        <taxon>Viridiplantae</taxon>
        <taxon>Streptophyta</taxon>
        <taxon>Embryophyta</taxon>
        <taxon>Tracheophyta</taxon>
        <taxon>Spermatophyta</taxon>
        <taxon>Magnoliopsida</taxon>
        <taxon>eudicotyledons</taxon>
        <taxon>Gunneridae</taxon>
        <taxon>Pentapetalae</taxon>
        <taxon>rosids</taxon>
        <taxon>fabids</taxon>
        <taxon>Fabales</taxon>
        <taxon>Fabaceae</taxon>
        <taxon>Papilionoideae</taxon>
        <taxon>50 kb inversion clade</taxon>
        <taxon>genistoids sensu lato</taxon>
        <taxon>core genistoids</taxon>
        <taxon>Genisteae</taxon>
        <taxon>Lupinus</taxon>
    </lineage>
</organism>
<dbReference type="Proteomes" id="UP000188354">
    <property type="component" value="Chromosome LG15"/>
</dbReference>
<reference evidence="1 2" key="1">
    <citation type="journal article" date="2017" name="Plant Biotechnol. J.">
        <title>A comprehensive draft genome sequence for lupin (Lupinus angustifolius), an emerging health food: insights into plant-microbe interactions and legume evolution.</title>
        <authorList>
            <person name="Hane J.K."/>
            <person name="Ming Y."/>
            <person name="Kamphuis L.G."/>
            <person name="Nelson M.N."/>
            <person name="Garg G."/>
            <person name="Atkins C.A."/>
            <person name="Bayer P.E."/>
            <person name="Bravo A."/>
            <person name="Bringans S."/>
            <person name="Cannon S."/>
            <person name="Edwards D."/>
            <person name="Foley R."/>
            <person name="Gao L.L."/>
            <person name="Harrison M.J."/>
            <person name="Huang W."/>
            <person name="Hurgobin B."/>
            <person name="Li S."/>
            <person name="Liu C.W."/>
            <person name="McGrath A."/>
            <person name="Morahan G."/>
            <person name="Murray J."/>
            <person name="Weller J."/>
            <person name="Jian J."/>
            <person name="Singh K.B."/>
        </authorList>
    </citation>
    <scope>NUCLEOTIDE SEQUENCE [LARGE SCALE GENOMIC DNA]</scope>
    <source>
        <strain evidence="2">cv. Tanjil</strain>
        <tissue evidence="1">Whole plant</tissue>
    </source>
</reference>
<accession>A0A1J7H5X3</accession>
<dbReference type="Gramene" id="OIV97132">
    <property type="protein sequence ID" value="OIV97132"/>
    <property type="gene ID" value="TanjilG_00161"/>
</dbReference>
<sequence>MEPKMDLTKKIRIGDELFHIRMVEDVSFSPLNLNKIRDPSIWSEVGTNSLGLEDGEWWPDSGDGDISFSVDEDDNVASSLGVLPTDLTKCFGNCKKQDRVIVDCDPPSAPCVAGSARA</sequence>
<keyword evidence="2" id="KW-1185">Reference proteome</keyword>